<proteinExistence type="predicted"/>
<feature type="compositionally biased region" description="Basic residues" evidence="1">
    <location>
        <begin position="22"/>
        <end position="40"/>
    </location>
</feature>
<gene>
    <name evidence="2" type="ORF">DFH07DRAFT_939631</name>
</gene>
<accession>A0AAD7JCH9</accession>
<evidence type="ECO:0000256" key="1">
    <source>
        <dbReference type="SAM" id="MobiDB-lite"/>
    </source>
</evidence>
<evidence type="ECO:0000313" key="3">
    <source>
        <dbReference type="Proteomes" id="UP001215280"/>
    </source>
</evidence>
<dbReference type="Proteomes" id="UP001215280">
    <property type="component" value="Unassembled WGS sequence"/>
</dbReference>
<evidence type="ECO:0000313" key="2">
    <source>
        <dbReference type="EMBL" id="KAJ7761997.1"/>
    </source>
</evidence>
<feature type="region of interest" description="Disordered" evidence="1">
    <location>
        <begin position="21"/>
        <end position="45"/>
    </location>
</feature>
<keyword evidence="3" id="KW-1185">Reference proteome</keyword>
<dbReference type="EMBL" id="JARJLG010000044">
    <property type="protein sequence ID" value="KAJ7761997.1"/>
    <property type="molecule type" value="Genomic_DNA"/>
</dbReference>
<organism evidence="2 3">
    <name type="scientific">Mycena maculata</name>
    <dbReference type="NCBI Taxonomy" id="230809"/>
    <lineage>
        <taxon>Eukaryota</taxon>
        <taxon>Fungi</taxon>
        <taxon>Dikarya</taxon>
        <taxon>Basidiomycota</taxon>
        <taxon>Agaricomycotina</taxon>
        <taxon>Agaricomycetes</taxon>
        <taxon>Agaricomycetidae</taxon>
        <taxon>Agaricales</taxon>
        <taxon>Marasmiineae</taxon>
        <taxon>Mycenaceae</taxon>
        <taxon>Mycena</taxon>
    </lineage>
</organism>
<dbReference type="AlphaFoldDB" id="A0AAD7JCH9"/>
<comment type="caution">
    <text evidence="2">The sequence shown here is derived from an EMBL/GenBank/DDBJ whole genome shotgun (WGS) entry which is preliminary data.</text>
</comment>
<name>A0AAD7JCH9_9AGAR</name>
<protein>
    <submittedName>
        <fullName evidence="2">Uncharacterized protein</fullName>
    </submittedName>
</protein>
<sequence length="319" mass="36027">MSVSLSRLGGRSWNWFPTMSPHSKKVQSTRAGHWPKRKRHSSSEKDVPLKVVNCAQVPSTKGEVFELWKPFCRDRNGRILEHGEKALKACLYRSDGSFTSTIIDRVVIVQAQTVVVAEADGKRAITGTGKPVLDQRVADPGIRGRRGIEVCSRDEASSGQSPSIAGIYGSRAGVPCIYWAYAAGETTLLFPVQYRVARISENAAKNDLILPIQDLLKERFTTDPPWLWRLEREKKRSRHSHPDVTPIKRACDIVTLRVRYENLRRHGEAIRKRFLEITTVPQSSKKSTPDGWESAQVAARKEMNLIRDEDGAPWLLHRI</sequence>
<reference evidence="2" key="1">
    <citation type="submission" date="2023-03" db="EMBL/GenBank/DDBJ databases">
        <title>Massive genome expansion in bonnet fungi (Mycena s.s.) driven by repeated elements and novel gene families across ecological guilds.</title>
        <authorList>
            <consortium name="Lawrence Berkeley National Laboratory"/>
            <person name="Harder C.B."/>
            <person name="Miyauchi S."/>
            <person name="Viragh M."/>
            <person name="Kuo A."/>
            <person name="Thoen E."/>
            <person name="Andreopoulos B."/>
            <person name="Lu D."/>
            <person name="Skrede I."/>
            <person name="Drula E."/>
            <person name="Henrissat B."/>
            <person name="Morin E."/>
            <person name="Kohler A."/>
            <person name="Barry K."/>
            <person name="LaButti K."/>
            <person name="Morin E."/>
            <person name="Salamov A."/>
            <person name="Lipzen A."/>
            <person name="Mereny Z."/>
            <person name="Hegedus B."/>
            <person name="Baldrian P."/>
            <person name="Stursova M."/>
            <person name="Weitz H."/>
            <person name="Taylor A."/>
            <person name="Grigoriev I.V."/>
            <person name="Nagy L.G."/>
            <person name="Martin F."/>
            <person name="Kauserud H."/>
        </authorList>
    </citation>
    <scope>NUCLEOTIDE SEQUENCE</scope>
    <source>
        <strain evidence="2">CBHHK188m</strain>
    </source>
</reference>